<dbReference type="AlphaFoldDB" id="A0AAV5KUP8"/>
<evidence type="ECO:0000313" key="3">
    <source>
        <dbReference type="Proteomes" id="UP001054252"/>
    </source>
</evidence>
<dbReference type="PROSITE" id="PS51354">
    <property type="entry name" value="GLUTAREDOXIN_2"/>
    <property type="match status" value="1"/>
</dbReference>
<organism evidence="2 3">
    <name type="scientific">Rubroshorea leprosula</name>
    <dbReference type="NCBI Taxonomy" id="152421"/>
    <lineage>
        <taxon>Eukaryota</taxon>
        <taxon>Viridiplantae</taxon>
        <taxon>Streptophyta</taxon>
        <taxon>Embryophyta</taxon>
        <taxon>Tracheophyta</taxon>
        <taxon>Spermatophyta</taxon>
        <taxon>Magnoliopsida</taxon>
        <taxon>eudicotyledons</taxon>
        <taxon>Gunneridae</taxon>
        <taxon>Pentapetalae</taxon>
        <taxon>rosids</taxon>
        <taxon>malvids</taxon>
        <taxon>Malvales</taxon>
        <taxon>Dipterocarpaceae</taxon>
        <taxon>Rubroshorea</taxon>
    </lineage>
</organism>
<accession>A0AAV5KUP8</accession>
<dbReference type="SUPFAM" id="SSF52833">
    <property type="entry name" value="Thioredoxin-like"/>
    <property type="match status" value="1"/>
</dbReference>
<protein>
    <recommendedName>
        <fullName evidence="1">Glutaredoxin domain-containing protein</fullName>
    </recommendedName>
</protein>
<dbReference type="PANTHER" id="PTHR45669:SF36">
    <property type="entry name" value="GLUTAREDOXIN DOMAIN-CONTAINING PROTEIN"/>
    <property type="match status" value="1"/>
</dbReference>
<dbReference type="Gene3D" id="3.40.30.10">
    <property type="entry name" value="Glutaredoxin"/>
    <property type="match status" value="1"/>
</dbReference>
<sequence>MPQWLRIDRTPRSPSRFSFTSLKDIHDIIREEPTPIPGSPKTPSIFHRLKLSRSISFTKGHHHLTQSLIPPVAIPNAERRIILYFTSLRVIRKTFEDCRTVRSILRGLGVPIDERDLSLDSNFIDELEEIVGQRNLTLPKVFIGGRYVGGADEIKQLHESGDLSKMICGLPLVGPSVCNMCDGLGFSLCEECNGSHKIYSEKSGFRSCSICNVNGLIRCPSCSSVLHRSQSSFSYS</sequence>
<proteinExistence type="predicted"/>
<evidence type="ECO:0000259" key="1">
    <source>
        <dbReference type="Pfam" id="PF00462"/>
    </source>
</evidence>
<dbReference type="Pfam" id="PF00462">
    <property type="entry name" value="Glutaredoxin"/>
    <property type="match status" value="1"/>
</dbReference>
<name>A0AAV5KUP8_9ROSI</name>
<dbReference type="PANTHER" id="PTHR45669">
    <property type="entry name" value="GLUTAREDOXIN DOMAIN-CONTAINING CYSTEINE-RICH PROTEIN CG12206-RELATED"/>
    <property type="match status" value="1"/>
</dbReference>
<gene>
    <name evidence="2" type="ORF">SLEP1_g37337</name>
</gene>
<dbReference type="Proteomes" id="UP001054252">
    <property type="component" value="Unassembled WGS sequence"/>
</dbReference>
<feature type="domain" description="Glutaredoxin" evidence="1">
    <location>
        <begin position="82"/>
        <end position="148"/>
    </location>
</feature>
<keyword evidence="3" id="KW-1185">Reference proteome</keyword>
<reference evidence="2 3" key="1">
    <citation type="journal article" date="2021" name="Commun. Biol.">
        <title>The genome of Shorea leprosula (Dipterocarpaceae) highlights the ecological relevance of drought in aseasonal tropical rainforests.</title>
        <authorList>
            <person name="Ng K.K.S."/>
            <person name="Kobayashi M.J."/>
            <person name="Fawcett J.A."/>
            <person name="Hatakeyama M."/>
            <person name="Paape T."/>
            <person name="Ng C.H."/>
            <person name="Ang C.C."/>
            <person name="Tnah L.H."/>
            <person name="Lee C.T."/>
            <person name="Nishiyama T."/>
            <person name="Sese J."/>
            <person name="O'Brien M.J."/>
            <person name="Copetti D."/>
            <person name="Mohd Noor M.I."/>
            <person name="Ong R.C."/>
            <person name="Putra M."/>
            <person name="Sireger I.Z."/>
            <person name="Indrioko S."/>
            <person name="Kosugi Y."/>
            <person name="Izuno A."/>
            <person name="Isagi Y."/>
            <person name="Lee S.L."/>
            <person name="Shimizu K.K."/>
        </authorList>
    </citation>
    <scope>NUCLEOTIDE SEQUENCE [LARGE SCALE GENOMIC DNA]</scope>
    <source>
        <strain evidence="2">214</strain>
    </source>
</reference>
<dbReference type="CDD" id="cd03031">
    <property type="entry name" value="GRX_GRX_like"/>
    <property type="match status" value="1"/>
</dbReference>
<evidence type="ECO:0000313" key="2">
    <source>
        <dbReference type="EMBL" id="GKV28258.1"/>
    </source>
</evidence>
<comment type="caution">
    <text evidence="2">The sequence shown here is derived from an EMBL/GenBank/DDBJ whole genome shotgun (WGS) entry which is preliminary data.</text>
</comment>
<dbReference type="EMBL" id="BPVZ01000079">
    <property type="protein sequence ID" value="GKV28258.1"/>
    <property type="molecule type" value="Genomic_DNA"/>
</dbReference>
<dbReference type="InterPro" id="IPR036249">
    <property type="entry name" value="Thioredoxin-like_sf"/>
</dbReference>
<dbReference type="InterPro" id="IPR002109">
    <property type="entry name" value="Glutaredoxin"/>
</dbReference>
<dbReference type="Pfam" id="PF23733">
    <property type="entry name" value="GRXCR1-2_C"/>
    <property type="match status" value="1"/>
</dbReference>